<accession>A0ABX2CZ34</accession>
<dbReference type="Proteomes" id="UP000702425">
    <property type="component" value="Unassembled WGS sequence"/>
</dbReference>
<comment type="caution">
    <text evidence="1">The sequence shown here is derived from an EMBL/GenBank/DDBJ whole genome shotgun (WGS) entry which is preliminary data.</text>
</comment>
<name>A0ABX2CZ34_9CYAN</name>
<keyword evidence="2" id="KW-1185">Reference proteome</keyword>
<sequence>MFASQELSFINSGSAASLPNILACLHTDLFNYLNGQELQKTEGTFGQLQEREKLNLMRVNSALSKLAGVVKPQQETVSFQQGITLLIAAGAVGKAMGITISPPTQLDELKSLKDSVEAIARSSQFRIRMVVLEDGWWRREYGPTLAYTIAGHPVALLVVGNGYVLFDGVTQTRTKVNETVAATLAPEA</sequence>
<proteinExistence type="predicted"/>
<organism evidence="1 2">
    <name type="scientific">Microcoleus asticus IPMA8</name>
    <dbReference type="NCBI Taxonomy" id="2563858"/>
    <lineage>
        <taxon>Bacteria</taxon>
        <taxon>Bacillati</taxon>
        <taxon>Cyanobacteriota</taxon>
        <taxon>Cyanophyceae</taxon>
        <taxon>Oscillatoriophycideae</taxon>
        <taxon>Oscillatoriales</taxon>
        <taxon>Microcoleaceae</taxon>
        <taxon>Microcoleus</taxon>
        <taxon>Microcoleus asticus</taxon>
    </lineage>
</organism>
<evidence type="ECO:0000313" key="1">
    <source>
        <dbReference type="EMBL" id="NQE35650.1"/>
    </source>
</evidence>
<gene>
    <name evidence="1" type="ORF">E5S67_03385</name>
</gene>
<protein>
    <submittedName>
        <fullName evidence="1">Uncharacterized protein</fullName>
    </submittedName>
</protein>
<dbReference type="EMBL" id="SRRZ01000060">
    <property type="protein sequence ID" value="NQE35650.1"/>
    <property type="molecule type" value="Genomic_DNA"/>
</dbReference>
<evidence type="ECO:0000313" key="2">
    <source>
        <dbReference type="Proteomes" id="UP000702425"/>
    </source>
</evidence>
<reference evidence="1 2" key="1">
    <citation type="journal article" date="2020" name="Sci. Rep.">
        <title>A novel cyanobacterial geosmin producer, revising GeoA distribution and dispersion patterns in Bacteria.</title>
        <authorList>
            <person name="Churro C."/>
            <person name="Semedo-Aguiar A.P."/>
            <person name="Silva A.D."/>
            <person name="Pereira-Leal J.B."/>
            <person name="Leite R.B."/>
        </authorList>
    </citation>
    <scope>NUCLEOTIDE SEQUENCE [LARGE SCALE GENOMIC DNA]</scope>
    <source>
        <strain evidence="1 2">IPMA8</strain>
    </source>
</reference>
<dbReference type="RefSeq" id="WP_216670519.1">
    <property type="nucleotide sequence ID" value="NZ_SRRZ01000060.1"/>
</dbReference>